<dbReference type="PANTHER" id="PTHR11830">
    <property type="entry name" value="40S RIBOSOMAL PROTEIN S3A"/>
    <property type="match status" value="1"/>
</dbReference>
<feature type="region of interest" description="Disordered" evidence="5">
    <location>
        <begin position="1"/>
        <end position="22"/>
    </location>
</feature>
<evidence type="ECO:0000313" key="7">
    <source>
        <dbReference type="Proteomes" id="UP001162131"/>
    </source>
</evidence>
<dbReference type="AlphaFoldDB" id="A0AAU9IWB8"/>
<dbReference type="GO" id="GO:0006412">
    <property type="term" value="P:translation"/>
    <property type="evidence" value="ECO:0007669"/>
    <property type="project" value="UniProtKB-UniRule"/>
</dbReference>
<evidence type="ECO:0000256" key="1">
    <source>
        <dbReference type="ARBA" id="ARBA00022490"/>
    </source>
</evidence>
<comment type="caution">
    <text evidence="6">The sequence shown here is derived from an EMBL/GenBank/DDBJ whole genome shotgun (WGS) entry which is preliminary data.</text>
</comment>
<dbReference type="GO" id="GO:0003735">
    <property type="term" value="F:structural constituent of ribosome"/>
    <property type="evidence" value="ECO:0007669"/>
    <property type="project" value="UniProtKB-UniRule"/>
</dbReference>
<organism evidence="6 7">
    <name type="scientific">Blepharisma stoltei</name>
    <dbReference type="NCBI Taxonomy" id="1481888"/>
    <lineage>
        <taxon>Eukaryota</taxon>
        <taxon>Sar</taxon>
        <taxon>Alveolata</taxon>
        <taxon>Ciliophora</taxon>
        <taxon>Postciliodesmatophora</taxon>
        <taxon>Heterotrichea</taxon>
        <taxon>Heterotrichida</taxon>
        <taxon>Blepharismidae</taxon>
        <taxon>Blepharisma</taxon>
    </lineage>
</organism>
<feature type="initiator methionine" description="Removed" evidence="4">
    <location>
        <position position="1"/>
    </location>
</feature>
<dbReference type="EMBL" id="CAJZBQ010000020">
    <property type="protein sequence ID" value="CAG9318350.1"/>
    <property type="molecule type" value="Genomic_DNA"/>
</dbReference>
<name>A0AAU9IWB8_9CILI</name>
<dbReference type="GO" id="GO:0022627">
    <property type="term" value="C:cytosolic small ribosomal subunit"/>
    <property type="evidence" value="ECO:0007669"/>
    <property type="project" value="UniProtKB-UniRule"/>
</dbReference>
<dbReference type="HAMAP" id="MF_03122">
    <property type="entry name" value="Ribosomal_eS1_euk"/>
    <property type="match status" value="1"/>
</dbReference>
<keyword evidence="1 4" id="KW-0963">Cytoplasm</keyword>
<dbReference type="InterPro" id="IPR027500">
    <property type="entry name" value="Ribosomal_eS1_euk"/>
</dbReference>
<feature type="compositionally biased region" description="Basic residues" evidence="5">
    <location>
        <begin position="8"/>
        <end position="18"/>
    </location>
</feature>
<evidence type="ECO:0000313" key="6">
    <source>
        <dbReference type="EMBL" id="CAG9318350.1"/>
    </source>
</evidence>
<reference evidence="6" key="1">
    <citation type="submission" date="2021-09" db="EMBL/GenBank/DDBJ databases">
        <authorList>
            <consortium name="AG Swart"/>
            <person name="Singh M."/>
            <person name="Singh A."/>
            <person name="Seah K."/>
            <person name="Emmerich C."/>
        </authorList>
    </citation>
    <scope>NUCLEOTIDE SEQUENCE</scope>
    <source>
        <strain evidence="6">ATCC30299</strain>
    </source>
</reference>
<sequence length="259" mass="29179">MAQGKNKQASRARKGGKKRVGDPFSKKEVFEVKAPSTFTVRNVGKTFVNKTSGTKIASDALKGRVFEANLADLQNSDELAYRKVKLIVDEVQGKQCLTNFYGLDFTRDMLCSLLRKWQTLIEAHIDVETKDNFKVRMFCIGFTAKRANQVKKTCYAKTSQIKQIRKTMMNILANEAQSNDLKGLVKVLIGTDINKRIVKECAIIFPLQNVYVRKVKVIKRPKIDVAKLMELYKDAPEISTQAKPEEEGAKNALTAEIAK</sequence>
<accession>A0AAU9IWB8</accession>
<comment type="subunit">
    <text evidence="4">Component of the small ribosomal subunit. Mature ribosomes consist of a small (40S) and a large (60S) subunit. The 40S subunit contains about 33 different proteins and 1 molecule of RNA (18S). The 60S subunit contains about 49 different proteins and 3 molecules of RNA (25S, 5.8S and 5S).</text>
</comment>
<evidence type="ECO:0000256" key="4">
    <source>
        <dbReference type="HAMAP-Rule" id="MF_03122"/>
    </source>
</evidence>
<keyword evidence="7" id="KW-1185">Reference proteome</keyword>
<dbReference type="Proteomes" id="UP001162131">
    <property type="component" value="Unassembled WGS sequence"/>
</dbReference>
<evidence type="ECO:0000256" key="3">
    <source>
        <dbReference type="ARBA" id="ARBA00023274"/>
    </source>
</evidence>
<feature type="region of interest" description="Disordered" evidence="5">
    <location>
        <begin position="240"/>
        <end position="259"/>
    </location>
</feature>
<comment type="subcellular location">
    <subcellularLocation>
        <location evidence="4">Cytoplasm</location>
    </subcellularLocation>
</comment>
<dbReference type="SMART" id="SM01397">
    <property type="entry name" value="Ribosomal_S3Ae"/>
    <property type="match status" value="1"/>
</dbReference>
<gene>
    <name evidence="6" type="ORF">BSTOLATCC_MIC20824</name>
</gene>
<proteinExistence type="inferred from homology"/>
<keyword evidence="3 4" id="KW-0687">Ribonucleoprotein</keyword>
<dbReference type="Pfam" id="PF01015">
    <property type="entry name" value="Ribosomal_S3Ae"/>
    <property type="match status" value="1"/>
</dbReference>
<protein>
    <recommendedName>
        <fullName evidence="4">Small ribosomal subunit protein eS1</fullName>
    </recommendedName>
</protein>
<evidence type="ECO:0000256" key="5">
    <source>
        <dbReference type="SAM" id="MobiDB-lite"/>
    </source>
</evidence>
<dbReference type="InterPro" id="IPR001593">
    <property type="entry name" value="Ribosomal_eS1"/>
</dbReference>
<comment type="similarity">
    <text evidence="4">Belongs to the eukaryotic ribosomal protein eS1 family.</text>
</comment>
<keyword evidence="2 4" id="KW-0689">Ribosomal protein</keyword>
<evidence type="ECO:0000256" key="2">
    <source>
        <dbReference type="ARBA" id="ARBA00022980"/>
    </source>
</evidence>